<dbReference type="InterPro" id="IPR013112">
    <property type="entry name" value="FAD-bd_8"/>
</dbReference>
<feature type="transmembrane region" description="Helical" evidence="9">
    <location>
        <begin position="222"/>
        <end position="239"/>
    </location>
</feature>
<dbReference type="CDD" id="cd06186">
    <property type="entry name" value="NOX_Duox_like_FAD_NADP"/>
    <property type="match status" value="1"/>
</dbReference>
<evidence type="ECO:0000259" key="11">
    <source>
        <dbReference type="Pfam" id="PF08022"/>
    </source>
</evidence>
<evidence type="ECO:0000256" key="5">
    <source>
        <dbReference type="ARBA" id="ARBA00022989"/>
    </source>
</evidence>
<evidence type="ECO:0000313" key="14">
    <source>
        <dbReference type="Proteomes" id="UP000237481"/>
    </source>
</evidence>
<evidence type="ECO:0000313" key="13">
    <source>
        <dbReference type="EMBL" id="POR38555.1"/>
    </source>
</evidence>
<keyword evidence="14" id="KW-1185">Reference proteome</keyword>
<feature type="transmembrane region" description="Helical" evidence="9">
    <location>
        <begin position="196"/>
        <end position="215"/>
    </location>
</feature>
<feature type="transmembrane region" description="Helical" evidence="9">
    <location>
        <begin position="161"/>
        <end position="181"/>
    </location>
</feature>
<evidence type="ECO:0000259" key="10">
    <source>
        <dbReference type="Pfam" id="PF01794"/>
    </source>
</evidence>
<dbReference type="AlphaFoldDB" id="A0A2S4L7Y0"/>
<feature type="domain" description="Ferric oxidoreductase" evidence="10">
    <location>
        <begin position="123"/>
        <end position="237"/>
    </location>
</feature>
<feature type="transmembrane region" description="Helical" evidence="9">
    <location>
        <begin position="26"/>
        <end position="46"/>
    </location>
</feature>
<sequence>MAGQTVSYGEFLMKLTRRTRLNEQSILGFIASMIAIAAVFVLLHFVRRYGQRMQDVQKEAKKPSALVAFSRKVRNMSLRSAPALPSVGHAGLISLYVAVNIIVTFTNLDNNNMSMILNVASRTGWLAMANMVIVICLALKNTPLAFLTAWSYERLNILHQVSGYATIIHVVIHTGCYSAYLVRSGLAGHFLEIEEIFGTAAGLSFVILGFGGVVIRRRWYELFYYMHVTFSILAIVSVGLHQPKLSSKVIVATFLAGGIWLLDRLIRLVRLALYSTNNSVKLTPLPSGGTRVTLAKPPVGAASGKHCFLWIPRIRACETHPFTIAAVDPLEFVVSPWNGFTHDLHRYAVSHPGATLRASVEGAYGTVPDAAEYDTVVLAAGGSGGSFTFGMALDMLRKLRNDASKQIVFIWAVKHNTYLDWFSSHLITLRNDDRVSCKLFVTRQPLPQMVSPMSEPNGKQHAAIRASEMDPEKAVASYLESQGSRISIDSEKSLPSDMETSTEQMEADRRSNIHGIHITYERPDVTALIRSAIDETPANKRVLVLGCGPAGLMTEVRNTAAACIRVEGPGVELHCEQFGW</sequence>
<feature type="domain" description="Ferric reductase NAD binding" evidence="12">
    <location>
        <begin position="373"/>
        <end position="560"/>
    </location>
</feature>
<keyword evidence="5 9" id="KW-1133">Transmembrane helix</keyword>
<evidence type="ECO:0000256" key="7">
    <source>
        <dbReference type="ARBA" id="ARBA00023065"/>
    </source>
</evidence>
<comment type="caution">
    <text evidence="13">The sequence shown here is derived from an EMBL/GenBank/DDBJ whole genome shotgun (WGS) entry which is preliminary data.</text>
</comment>
<comment type="subcellular location">
    <subcellularLocation>
        <location evidence="1">Membrane</location>
        <topology evidence="1">Multi-pass membrane protein</topology>
    </subcellularLocation>
</comment>
<keyword evidence="2" id="KW-0813">Transport</keyword>
<dbReference type="SFLD" id="SFLDS00052">
    <property type="entry name" value="Ferric_Reductase_Domain"/>
    <property type="match status" value="1"/>
</dbReference>
<dbReference type="EMBL" id="PKSG01000128">
    <property type="protein sequence ID" value="POR38555.1"/>
    <property type="molecule type" value="Genomic_DNA"/>
</dbReference>
<dbReference type="GO" id="GO:0006826">
    <property type="term" value="P:iron ion transport"/>
    <property type="evidence" value="ECO:0007669"/>
    <property type="project" value="TreeGrafter"/>
</dbReference>
<dbReference type="InterPro" id="IPR039261">
    <property type="entry name" value="FNR_nucleotide-bd"/>
</dbReference>
<keyword evidence="3 9" id="KW-0812">Transmembrane</keyword>
<dbReference type="PANTHER" id="PTHR32361:SF9">
    <property type="entry name" value="FERRIC REDUCTASE TRANSMEMBRANE COMPONENT 3-RELATED"/>
    <property type="match status" value="1"/>
</dbReference>
<evidence type="ECO:0000259" key="12">
    <source>
        <dbReference type="Pfam" id="PF08030"/>
    </source>
</evidence>
<dbReference type="GO" id="GO:0006879">
    <property type="term" value="P:intracellular iron ion homeostasis"/>
    <property type="evidence" value="ECO:0007669"/>
    <property type="project" value="TreeGrafter"/>
</dbReference>
<dbReference type="Pfam" id="PF01794">
    <property type="entry name" value="Ferric_reduct"/>
    <property type="match status" value="1"/>
</dbReference>
<keyword evidence="7" id="KW-0406">Ion transport</keyword>
<name>A0A2S4L7Y0_9HYPO</name>
<feature type="transmembrane region" description="Helical" evidence="9">
    <location>
        <begin position="125"/>
        <end position="149"/>
    </location>
</feature>
<dbReference type="OrthoDB" id="10006946at2759"/>
<dbReference type="STRING" id="94208.A0A2S4L7Y0"/>
<evidence type="ECO:0000256" key="2">
    <source>
        <dbReference type="ARBA" id="ARBA00022448"/>
    </source>
</evidence>
<feature type="transmembrane region" description="Helical" evidence="9">
    <location>
        <begin position="81"/>
        <end position="105"/>
    </location>
</feature>
<dbReference type="GO" id="GO:0000293">
    <property type="term" value="F:ferric-chelate reductase activity"/>
    <property type="evidence" value="ECO:0007669"/>
    <property type="project" value="UniProtKB-ARBA"/>
</dbReference>
<evidence type="ECO:0000256" key="6">
    <source>
        <dbReference type="ARBA" id="ARBA00023002"/>
    </source>
</evidence>
<dbReference type="Pfam" id="PF08022">
    <property type="entry name" value="FAD_binding_8"/>
    <property type="match status" value="1"/>
</dbReference>
<dbReference type="GO" id="GO:0005886">
    <property type="term" value="C:plasma membrane"/>
    <property type="evidence" value="ECO:0007669"/>
    <property type="project" value="TreeGrafter"/>
</dbReference>
<evidence type="ECO:0000256" key="4">
    <source>
        <dbReference type="ARBA" id="ARBA00022982"/>
    </source>
</evidence>
<keyword evidence="6" id="KW-0560">Oxidoreductase</keyword>
<keyword evidence="4" id="KW-0249">Electron transport</keyword>
<evidence type="ECO:0000256" key="3">
    <source>
        <dbReference type="ARBA" id="ARBA00022692"/>
    </source>
</evidence>
<dbReference type="SUPFAM" id="SSF52343">
    <property type="entry name" value="Ferredoxin reductase-like, C-terminal NADP-linked domain"/>
    <property type="match status" value="1"/>
</dbReference>
<proteinExistence type="predicted"/>
<dbReference type="GO" id="GO:0015677">
    <property type="term" value="P:copper ion import"/>
    <property type="evidence" value="ECO:0007669"/>
    <property type="project" value="TreeGrafter"/>
</dbReference>
<dbReference type="Gene3D" id="3.40.50.80">
    <property type="entry name" value="Nucleotide-binding domain of ferredoxin-NADP reductase (FNR) module"/>
    <property type="match status" value="1"/>
</dbReference>
<evidence type="ECO:0000256" key="9">
    <source>
        <dbReference type="SAM" id="Phobius"/>
    </source>
</evidence>
<gene>
    <name evidence="13" type="ORF">TPAR_01253</name>
</gene>
<evidence type="ECO:0000256" key="8">
    <source>
        <dbReference type="ARBA" id="ARBA00023136"/>
    </source>
</evidence>
<organism evidence="13 14">
    <name type="scientific">Tolypocladium paradoxum</name>
    <dbReference type="NCBI Taxonomy" id="94208"/>
    <lineage>
        <taxon>Eukaryota</taxon>
        <taxon>Fungi</taxon>
        <taxon>Dikarya</taxon>
        <taxon>Ascomycota</taxon>
        <taxon>Pezizomycotina</taxon>
        <taxon>Sordariomycetes</taxon>
        <taxon>Hypocreomycetidae</taxon>
        <taxon>Hypocreales</taxon>
        <taxon>Ophiocordycipitaceae</taxon>
        <taxon>Tolypocladium</taxon>
    </lineage>
</organism>
<feature type="domain" description="FAD-binding 8" evidence="11">
    <location>
        <begin position="287"/>
        <end position="366"/>
    </location>
</feature>
<dbReference type="Proteomes" id="UP000237481">
    <property type="component" value="Unassembled WGS sequence"/>
</dbReference>
<evidence type="ECO:0000256" key="1">
    <source>
        <dbReference type="ARBA" id="ARBA00004141"/>
    </source>
</evidence>
<dbReference type="InterPro" id="IPR013121">
    <property type="entry name" value="Fe_red_NAD-bd_6"/>
</dbReference>
<dbReference type="InterPro" id="IPR051410">
    <property type="entry name" value="Ferric/Cupric_Reductase"/>
</dbReference>
<accession>A0A2S4L7Y0</accession>
<dbReference type="Pfam" id="PF08030">
    <property type="entry name" value="NAD_binding_6"/>
    <property type="match status" value="1"/>
</dbReference>
<dbReference type="SFLD" id="SFLDG01168">
    <property type="entry name" value="Ferric_reductase_subgroup_(FRE"/>
    <property type="match status" value="1"/>
</dbReference>
<dbReference type="PANTHER" id="PTHR32361">
    <property type="entry name" value="FERRIC/CUPRIC REDUCTASE TRANSMEMBRANE COMPONENT"/>
    <property type="match status" value="1"/>
</dbReference>
<dbReference type="InterPro" id="IPR013130">
    <property type="entry name" value="Fe3_Rdtase_TM_dom"/>
</dbReference>
<protein>
    <submittedName>
        <fullName evidence="13">Ferric reductase transmembrane component</fullName>
    </submittedName>
</protein>
<keyword evidence="8 9" id="KW-0472">Membrane</keyword>
<reference evidence="13 14" key="1">
    <citation type="submission" date="2018-01" db="EMBL/GenBank/DDBJ databases">
        <title>Harnessing the power of phylogenomics to disentangle the directionality and signatures of interkingdom host jumping in the parasitic fungal genus Tolypocladium.</title>
        <authorList>
            <person name="Quandt C.A."/>
            <person name="Patterson W."/>
            <person name="Spatafora J.W."/>
        </authorList>
    </citation>
    <scope>NUCLEOTIDE SEQUENCE [LARGE SCALE GENOMIC DNA]</scope>
    <source>
        <strain evidence="13 14">NRBC 100945</strain>
    </source>
</reference>